<evidence type="ECO:0000256" key="8">
    <source>
        <dbReference type="RuleBase" id="RU000673"/>
    </source>
</evidence>
<comment type="subcellular location">
    <subcellularLocation>
        <location evidence="7">Cytoplasm</location>
    </subcellularLocation>
</comment>
<comment type="function">
    <text evidence="7">Catalyzes the release of premature peptidyl moieties from peptidyl-tRNA molecules trapped in stalled 50S ribosomal subunits, and thus maintains levels of free tRNAs and 50S ribosomes.</text>
</comment>
<evidence type="ECO:0000256" key="9">
    <source>
        <dbReference type="RuleBase" id="RU004320"/>
    </source>
</evidence>
<dbReference type="EC" id="3.1.1.29" evidence="1 7"/>
<dbReference type="PROSITE" id="PS01195">
    <property type="entry name" value="PEPT_TRNA_HYDROL_1"/>
    <property type="match status" value="1"/>
</dbReference>
<accession>A0A073INE2</accession>
<dbReference type="STRING" id="2754.EH55_11270"/>
<evidence type="ECO:0000313" key="10">
    <source>
        <dbReference type="EMBL" id="KEJ91274.1"/>
    </source>
</evidence>
<dbReference type="Proteomes" id="UP000027665">
    <property type="component" value="Unassembled WGS sequence"/>
</dbReference>
<dbReference type="InterPro" id="IPR036416">
    <property type="entry name" value="Pept_tRNA_hydro_sf"/>
</dbReference>
<organism evidence="10 11">
    <name type="scientific">Synergistes jonesii</name>
    <dbReference type="NCBI Taxonomy" id="2754"/>
    <lineage>
        <taxon>Bacteria</taxon>
        <taxon>Thermotogati</taxon>
        <taxon>Synergistota</taxon>
        <taxon>Synergistia</taxon>
        <taxon>Synergistales</taxon>
        <taxon>Synergistaceae</taxon>
        <taxon>Synergistes</taxon>
    </lineage>
</organism>
<keyword evidence="3 7" id="KW-0378">Hydrolase</keyword>
<keyword evidence="11" id="KW-1185">Reference proteome</keyword>
<feature type="site" description="Discriminates between blocked and unblocked aminoacyl-tRNA" evidence="7">
    <location>
        <position position="9"/>
    </location>
</feature>
<evidence type="ECO:0000313" key="11">
    <source>
        <dbReference type="Proteomes" id="UP000027665"/>
    </source>
</evidence>
<evidence type="ECO:0000256" key="3">
    <source>
        <dbReference type="ARBA" id="ARBA00022801"/>
    </source>
</evidence>
<dbReference type="Pfam" id="PF01195">
    <property type="entry name" value="Pept_tRNA_hydro"/>
    <property type="match status" value="1"/>
</dbReference>
<dbReference type="CDD" id="cd00462">
    <property type="entry name" value="PTH"/>
    <property type="match status" value="1"/>
</dbReference>
<keyword evidence="7" id="KW-0963">Cytoplasm</keyword>
<dbReference type="eggNOG" id="COG0193">
    <property type="taxonomic scope" value="Bacteria"/>
</dbReference>
<protein>
    <recommendedName>
        <fullName evidence="6 7">Peptidyl-tRNA hydrolase</fullName>
        <shortName evidence="7">Pth</shortName>
        <ecNumber evidence="1 7">3.1.1.29</ecNumber>
    </recommendedName>
</protein>
<name>A0A073INE2_9BACT</name>
<evidence type="ECO:0000256" key="1">
    <source>
        <dbReference type="ARBA" id="ARBA00013260"/>
    </source>
</evidence>
<dbReference type="InterPro" id="IPR001328">
    <property type="entry name" value="Pept_tRNA_hydro"/>
</dbReference>
<dbReference type="GO" id="GO:0000049">
    <property type="term" value="F:tRNA binding"/>
    <property type="evidence" value="ECO:0007669"/>
    <property type="project" value="UniProtKB-UniRule"/>
</dbReference>
<dbReference type="GO" id="GO:0005737">
    <property type="term" value="C:cytoplasm"/>
    <property type="evidence" value="ECO:0007669"/>
    <property type="project" value="UniProtKB-SubCell"/>
</dbReference>
<dbReference type="SUPFAM" id="SSF53178">
    <property type="entry name" value="Peptidyl-tRNA hydrolase-like"/>
    <property type="match status" value="1"/>
</dbReference>
<sequence length="194" mass="21652">MKLIVGLGNPGYEYVWTRHNAGWLIVDSFVARLALHEPQIKFRGAYWGPALCFDERVAFLEPHTYMNLSGLSVSEAVRYGNIELSDLLIISDDSALPFGRIRMRKSGSAGGQNGLKSILGALGTLDVPRLRIGTGSPEGKMEMKEWVLGKIPPEQRREWHKIEDAAWEALGLWIREGIDKAMTKANGFRLNDGE</sequence>
<proteinExistence type="inferred from homology"/>
<reference evidence="10 11" key="1">
    <citation type="submission" date="2014-04" db="EMBL/GenBank/DDBJ databases">
        <title>Draft Genome Sequence of Synergistes jonesii.</title>
        <authorList>
            <person name="Coil D.A."/>
            <person name="Eisen J.A."/>
            <person name="Holland-Moritz H.E."/>
        </authorList>
    </citation>
    <scope>NUCLEOTIDE SEQUENCE [LARGE SCALE GENOMIC DNA]</scope>
    <source>
        <strain evidence="10 11">78-1</strain>
    </source>
</reference>
<dbReference type="NCBIfam" id="TIGR00447">
    <property type="entry name" value="pth"/>
    <property type="match status" value="1"/>
</dbReference>
<dbReference type="EMBL" id="JMKI01000053">
    <property type="protein sequence ID" value="KEJ91274.1"/>
    <property type="molecule type" value="Genomic_DNA"/>
</dbReference>
<feature type="binding site" evidence="7">
    <location>
        <position position="14"/>
    </location>
    <ligand>
        <name>tRNA</name>
        <dbReference type="ChEBI" id="CHEBI:17843"/>
    </ligand>
</feature>
<keyword evidence="4 7" id="KW-0694">RNA-binding</keyword>
<feature type="binding site" evidence="7">
    <location>
        <position position="113"/>
    </location>
    <ligand>
        <name>tRNA</name>
        <dbReference type="ChEBI" id="CHEBI:17843"/>
    </ligand>
</feature>
<dbReference type="GeneID" id="90984562"/>
<dbReference type="Gene3D" id="3.40.50.1470">
    <property type="entry name" value="Peptidyl-tRNA hydrolase"/>
    <property type="match status" value="1"/>
</dbReference>
<dbReference type="PANTHER" id="PTHR17224:SF1">
    <property type="entry name" value="PEPTIDYL-TRNA HYDROLASE"/>
    <property type="match status" value="1"/>
</dbReference>
<comment type="similarity">
    <text evidence="5 7 9">Belongs to the PTH family.</text>
</comment>
<evidence type="ECO:0000256" key="4">
    <source>
        <dbReference type="ARBA" id="ARBA00022884"/>
    </source>
</evidence>
<dbReference type="PATRIC" id="fig|2754.20.peg.1908"/>
<evidence type="ECO:0000256" key="2">
    <source>
        <dbReference type="ARBA" id="ARBA00022555"/>
    </source>
</evidence>
<feature type="binding site" evidence="7">
    <location>
        <position position="65"/>
    </location>
    <ligand>
        <name>tRNA</name>
        <dbReference type="ChEBI" id="CHEBI:17843"/>
    </ligand>
</feature>
<dbReference type="RefSeq" id="WP_037978292.1">
    <property type="nucleotide sequence ID" value="NZ_JAWRIX010000003.1"/>
</dbReference>
<feature type="site" description="Stabilizes the basic form of H active site to accept a proton" evidence="7">
    <location>
        <position position="92"/>
    </location>
</feature>
<dbReference type="InterPro" id="IPR018171">
    <property type="entry name" value="Pept_tRNA_hydro_CS"/>
</dbReference>
<feature type="binding site" evidence="7">
    <location>
        <position position="67"/>
    </location>
    <ligand>
        <name>tRNA</name>
        <dbReference type="ChEBI" id="CHEBI:17843"/>
    </ligand>
</feature>
<comment type="catalytic activity">
    <reaction evidence="7 8">
        <text>an N-acyl-L-alpha-aminoacyl-tRNA + H2O = an N-acyl-L-amino acid + a tRNA + H(+)</text>
        <dbReference type="Rhea" id="RHEA:54448"/>
        <dbReference type="Rhea" id="RHEA-COMP:10123"/>
        <dbReference type="Rhea" id="RHEA-COMP:13883"/>
        <dbReference type="ChEBI" id="CHEBI:15377"/>
        <dbReference type="ChEBI" id="CHEBI:15378"/>
        <dbReference type="ChEBI" id="CHEBI:59874"/>
        <dbReference type="ChEBI" id="CHEBI:78442"/>
        <dbReference type="ChEBI" id="CHEBI:138191"/>
        <dbReference type="EC" id="3.1.1.29"/>
    </reaction>
</comment>
<dbReference type="GO" id="GO:0004045">
    <property type="term" value="F:peptidyl-tRNA hydrolase activity"/>
    <property type="evidence" value="ECO:0007669"/>
    <property type="project" value="UniProtKB-UniRule"/>
</dbReference>
<evidence type="ECO:0000256" key="6">
    <source>
        <dbReference type="ARBA" id="ARBA00050038"/>
    </source>
</evidence>
<dbReference type="OrthoDB" id="9800507at2"/>
<evidence type="ECO:0000256" key="5">
    <source>
        <dbReference type="ARBA" id="ARBA00038063"/>
    </source>
</evidence>
<dbReference type="AlphaFoldDB" id="A0A073INE2"/>
<comment type="function">
    <text evidence="7">Hydrolyzes ribosome-free peptidyl-tRNAs (with 1 or more amino acids incorporated), which drop off the ribosome during protein synthesis, or as a result of ribosome stalling.</text>
</comment>
<comment type="subunit">
    <text evidence="7">Monomer.</text>
</comment>
<dbReference type="PANTHER" id="PTHR17224">
    <property type="entry name" value="PEPTIDYL-TRNA HYDROLASE"/>
    <property type="match status" value="1"/>
</dbReference>
<comment type="caution">
    <text evidence="10">The sequence shown here is derived from an EMBL/GenBank/DDBJ whole genome shotgun (WGS) entry which is preliminary data.</text>
</comment>
<dbReference type="GO" id="GO:0006515">
    <property type="term" value="P:protein quality control for misfolded or incompletely synthesized proteins"/>
    <property type="evidence" value="ECO:0007669"/>
    <property type="project" value="UniProtKB-UniRule"/>
</dbReference>
<dbReference type="GO" id="GO:0072344">
    <property type="term" value="P:rescue of stalled ribosome"/>
    <property type="evidence" value="ECO:0007669"/>
    <property type="project" value="UniProtKB-UniRule"/>
</dbReference>
<gene>
    <name evidence="7" type="primary">pth</name>
    <name evidence="10" type="ORF">EH55_11270</name>
</gene>
<keyword evidence="2 7" id="KW-0820">tRNA-binding</keyword>
<feature type="active site" description="Proton acceptor" evidence="7">
    <location>
        <position position="19"/>
    </location>
</feature>
<dbReference type="HAMAP" id="MF_00083">
    <property type="entry name" value="Pept_tRNA_hydro_bact"/>
    <property type="match status" value="1"/>
</dbReference>
<evidence type="ECO:0000256" key="7">
    <source>
        <dbReference type="HAMAP-Rule" id="MF_00083"/>
    </source>
</evidence>